<accession>A0ABT1HD25</accession>
<dbReference type="EMBL" id="JAMTCJ010000001">
    <property type="protein sequence ID" value="MCP2174885.1"/>
    <property type="molecule type" value="Genomic_DNA"/>
</dbReference>
<evidence type="ECO:0000313" key="1">
    <source>
        <dbReference type="EMBL" id="MCP2174885.1"/>
    </source>
</evidence>
<name>A0ABT1HD25_9NOCA</name>
<evidence type="ECO:0000313" key="2">
    <source>
        <dbReference type="Proteomes" id="UP001206895"/>
    </source>
</evidence>
<dbReference type="InterPro" id="IPR036890">
    <property type="entry name" value="HATPase_C_sf"/>
</dbReference>
<sequence>MAELDPFDTATIRYGVLESWRLSATRLAEDAASESDLVEIGYRDRLLTELAANAADAAVDDDGELSIWATPDNLLHIANTGAPLNASGVSALAALRVSAKTPGPDPSAHASVGRFGVGFSAVAAVGVEVAIRSAYGGVVFGTRRTAEALADTGIPADDRVPMLRLPWPDPIPPAAGFDTEVVIGLRPGLDAADLVADMDAQIETLLLELTALRTITCGGRRLERTITTTDGVDTVSVGDRSWVQVSAPHARWLMPGSPNRPRPVRGEVLHAPTRTDVELTLPALCIADVALTPDRRGLHPEADIGRVATGYHHLALALDPVERLAVVPTPGFAAGRVDDALRTAVLDDLIGSRWLPTADDALAQPDRAVVLAGLTEGLGTLLADVLDGLVHPALSDNASLPALRSLHVEQITLADVVERLTGMTREPSWWSSLYDALTPLIVDDRTAGEIGAIPVPRSDGRVSIGARGLVIADRHEWTSDDVPGVAISWLPTVHPDAAHPLLERLGARRMTVGEIVDDPALRAAIDTADDDAVTEEVLALLATDPHAPVPDWLGGLLVPDTDDELRPADELLLPDSPVASVLATDSPFGIVDAATVHRHGPEVLRRIGIGWGFTLITDELPAGPDHDLPDESRWWDSLDTEPQQMAAVRDLDLVDPDRWRRALSLLVDDPAIAATLADRTGYTAWWLRTFAEIDGRPLGHLRAPDDVDLSGLLDPIDHPDADKFAGALAGPTIESDDHAAIVLRHLGDPDRVIAPGIAAQAHSALVLAHRRRIIDLDRLDAPTAVRTLAGTTSDTALVLDRPWLMQVLDPAETVICAPPIDSDIAAGLATVLDIPTASEELHTEIVDHDARSSTWRDSPTALADAITRGVPAASGAVMIHDRLRIEVRRGERRDVVDVDWWVDDTGIHHLVAPAPAPTTPKA</sequence>
<organism evidence="1 2">
    <name type="scientific">Williamsia maris</name>
    <dbReference type="NCBI Taxonomy" id="72806"/>
    <lineage>
        <taxon>Bacteria</taxon>
        <taxon>Bacillati</taxon>
        <taxon>Actinomycetota</taxon>
        <taxon>Actinomycetes</taxon>
        <taxon>Mycobacteriales</taxon>
        <taxon>Nocardiaceae</taxon>
        <taxon>Williamsia</taxon>
    </lineage>
</organism>
<dbReference type="SUPFAM" id="SSF55874">
    <property type="entry name" value="ATPase domain of HSP90 chaperone/DNA topoisomerase II/histidine kinase"/>
    <property type="match status" value="1"/>
</dbReference>
<reference evidence="1 2" key="1">
    <citation type="submission" date="2022-06" db="EMBL/GenBank/DDBJ databases">
        <title>Genomic Encyclopedia of Archaeal and Bacterial Type Strains, Phase II (KMG-II): from individual species to whole genera.</title>
        <authorList>
            <person name="Goeker M."/>
        </authorList>
    </citation>
    <scope>NUCLEOTIDE SEQUENCE [LARGE SCALE GENOMIC DNA]</scope>
    <source>
        <strain evidence="1 2">DSM 44693</strain>
    </source>
</reference>
<dbReference type="NCBIfam" id="NF047352">
    <property type="entry name" value="P_loop_sacsin"/>
    <property type="match status" value="1"/>
</dbReference>
<comment type="caution">
    <text evidence="1">The sequence shown here is derived from an EMBL/GenBank/DDBJ whole genome shotgun (WGS) entry which is preliminary data.</text>
</comment>
<dbReference type="Proteomes" id="UP001206895">
    <property type="component" value="Unassembled WGS sequence"/>
</dbReference>
<dbReference type="RefSeq" id="WP_253659899.1">
    <property type="nucleotide sequence ID" value="NZ_BAAAJQ010000001.1"/>
</dbReference>
<evidence type="ECO:0008006" key="3">
    <source>
        <dbReference type="Google" id="ProtNLM"/>
    </source>
</evidence>
<proteinExistence type="predicted"/>
<protein>
    <recommendedName>
        <fullName evidence="3">ATP-binding protein</fullName>
    </recommendedName>
</protein>
<gene>
    <name evidence="1" type="ORF">LX13_000692</name>
</gene>
<keyword evidence="2" id="KW-1185">Reference proteome</keyword>